<gene>
    <name evidence="6" type="ORF">BDU57DRAFT_584703</name>
</gene>
<accession>A0A6A5R0P6</accession>
<protein>
    <recommendedName>
        <fullName evidence="5">FAD-binding PCMH-type domain-containing protein</fullName>
    </recommendedName>
</protein>
<evidence type="ECO:0000256" key="3">
    <source>
        <dbReference type="ARBA" id="ARBA00022827"/>
    </source>
</evidence>
<dbReference type="Proteomes" id="UP000800096">
    <property type="component" value="Unassembled WGS sequence"/>
</dbReference>
<evidence type="ECO:0000313" key="7">
    <source>
        <dbReference type="Proteomes" id="UP000800096"/>
    </source>
</evidence>
<comment type="similarity">
    <text evidence="1">Belongs to the oxygen-dependent FAD-linked oxidoreductase family.</text>
</comment>
<name>A0A6A5R0P6_AMPQU</name>
<evidence type="ECO:0000256" key="1">
    <source>
        <dbReference type="ARBA" id="ARBA00005466"/>
    </source>
</evidence>
<dbReference type="Pfam" id="PF01565">
    <property type="entry name" value="FAD_binding_4"/>
    <property type="match status" value="1"/>
</dbReference>
<dbReference type="InterPro" id="IPR016166">
    <property type="entry name" value="FAD-bd_PCMH"/>
</dbReference>
<dbReference type="SUPFAM" id="SSF56176">
    <property type="entry name" value="FAD-binding/transporter-associated domain-like"/>
    <property type="match status" value="1"/>
</dbReference>
<dbReference type="Gene3D" id="3.30.465.10">
    <property type="match status" value="2"/>
</dbReference>
<dbReference type="AlphaFoldDB" id="A0A6A5R0P6"/>
<evidence type="ECO:0000256" key="2">
    <source>
        <dbReference type="ARBA" id="ARBA00022630"/>
    </source>
</evidence>
<dbReference type="EMBL" id="ML979132">
    <property type="protein sequence ID" value="KAF1921645.1"/>
    <property type="molecule type" value="Genomic_DNA"/>
</dbReference>
<keyword evidence="3" id="KW-0274">FAD</keyword>
<dbReference type="InterPro" id="IPR036318">
    <property type="entry name" value="FAD-bd_PCMH-like_sf"/>
</dbReference>
<proteinExistence type="inferred from homology"/>
<evidence type="ECO:0000259" key="5">
    <source>
        <dbReference type="PROSITE" id="PS51387"/>
    </source>
</evidence>
<sequence length="429" mass="46853">MSFLQKLSRLLLSLSAQKNFAAARNSSMQACQSLSSIFPGHVSFPHDQVYEDSVSSYAFIGTRLRPTCLVTPRSTNDVAVVIMVLGDLDSVAFAIRSGGHNTNNGFADAADGITIDLSAMNELVLKRSPDSISVGPGARWQIVYEALDPYNISIQGGRNGHVGLGGYLLGVNFEVVLPPGIIVNTNATTNADLFAALKGGLKNFGIVTRLDLQIFQEGPIDEELIETLSTFKEPEKFDPHAMFTLGFLYDTTTRTFSADIAIVLASMHWATITFHASRTTLIRIHAAFQRTSLALAESYVSANLTIACSIQSVPAATPASNSNSLGFEPSTRPKRRLFNLGIAFQYENPVATEGLGTAIMIFARELDQIAREDHADDGHLYLNYAGDWQDVLGGYGTEIVEKMRRVSTKYDGSRMFQRQVKGGFKLYKE</sequence>
<keyword evidence="7" id="KW-1185">Reference proteome</keyword>
<keyword evidence="4" id="KW-0560">Oxidoreductase</keyword>
<feature type="domain" description="FAD-binding PCMH-type" evidence="5">
    <location>
        <begin position="62"/>
        <end position="258"/>
    </location>
</feature>
<reference evidence="6" key="1">
    <citation type="journal article" date="2020" name="Stud. Mycol.">
        <title>101 Dothideomycetes genomes: a test case for predicting lifestyles and emergence of pathogens.</title>
        <authorList>
            <person name="Haridas S."/>
            <person name="Albert R."/>
            <person name="Binder M."/>
            <person name="Bloem J."/>
            <person name="Labutti K."/>
            <person name="Salamov A."/>
            <person name="Andreopoulos B."/>
            <person name="Baker S."/>
            <person name="Barry K."/>
            <person name="Bills G."/>
            <person name="Bluhm B."/>
            <person name="Cannon C."/>
            <person name="Castanera R."/>
            <person name="Culley D."/>
            <person name="Daum C."/>
            <person name="Ezra D."/>
            <person name="Gonzalez J."/>
            <person name="Henrissat B."/>
            <person name="Kuo A."/>
            <person name="Liang C."/>
            <person name="Lipzen A."/>
            <person name="Lutzoni F."/>
            <person name="Magnuson J."/>
            <person name="Mondo S."/>
            <person name="Nolan M."/>
            <person name="Ohm R."/>
            <person name="Pangilinan J."/>
            <person name="Park H.-J."/>
            <person name="Ramirez L."/>
            <person name="Alfaro M."/>
            <person name="Sun H."/>
            <person name="Tritt A."/>
            <person name="Yoshinaga Y."/>
            <person name="Zwiers L.-H."/>
            <person name="Turgeon B."/>
            <person name="Goodwin S."/>
            <person name="Spatafora J."/>
            <person name="Crous P."/>
            <person name="Grigoriev I."/>
        </authorList>
    </citation>
    <scope>NUCLEOTIDE SEQUENCE</scope>
    <source>
        <strain evidence="6">HMLAC05119</strain>
    </source>
</reference>
<dbReference type="GO" id="GO:0071949">
    <property type="term" value="F:FAD binding"/>
    <property type="evidence" value="ECO:0007669"/>
    <property type="project" value="InterPro"/>
</dbReference>
<dbReference type="GO" id="GO:0016491">
    <property type="term" value="F:oxidoreductase activity"/>
    <property type="evidence" value="ECO:0007669"/>
    <property type="project" value="UniProtKB-KW"/>
</dbReference>
<dbReference type="OrthoDB" id="2151789at2759"/>
<dbReference type="PANTHER" id="PTHR42973">
    <property type="entry name" value="BINDING OXIDOREDUCTASE, PUTATIVE (AFU_ORTHOLOGUE AFUA_1G17690)-RELATED"/>
    <property type="match status" value="1"/>
</dbReference>
<evidence type="ECO:0000256" key="4">
    <source>
        <dbReference type="ARBA" id="ARBA00023002"/>
    </source>
</evidence>
<dbReference type="InterPro" id="IPR050416">
    <property type="entry name" value="FAD-linked_Oxidoreductase"/>
</dbReference>
<keyword evidence="2" id="KW-0285">Flavoprotein</keyword>
<evidence type="ECO:0000313" key="6">
    <source>
        <dbReference type="EMBL" id="KAF1921645.1"/>
    </source>
</evidence>
<dbReference type="InterPro" id="IPR006094">
    <property type="entry name" value="Oxid_FAD_bind_N"/>
</dbReference>
<dbReference type="PANTHER" id="PTHR42973:SF13">
    <property type="entry name" value="FAD-BINDING PCMH-TYPE DOMAIN-CONTAINING PROTEIN"/>
    <property type="match status" value="1"/>
</dbReference>
<organism evidence="6 7">
    <name type="scientific">Ampelomyces quisqualis</name>
    <name type="common">Powdery mildew agent</name>
    <dbReference type="NCBI Taxonomy" id="50730"/>
    <lineage>
        <taxon>Eukaryota</taxon>
        <taxon>Fungi</taxon>
        <taxon>Dikarya</taxon>
        <taxon>Ascomycota</taxon>
        <taxon>Pezizomycotina</taxon>
        <taxon>Dothideomycetes</taxon>
        <taxon>Pleosporomycetidae</taxon>
        <taxon>Pleosporales</taxon>
        <taxon>Pleosporineae</taxon>
        <taxon>Phaeosphaeriaceae</taxon>
        <taxon>Ampelomyces</taxon>
    </lineage>
</organism>
<dbReference type="InterPro" id="IPR016169">
    <property type="entry name" value="FAD-bd_PCMH_sub2"/>
</dbReference>
<dbReference type="PROSITE" id="PS51387">
    <property type="entry name" value="FAD_PCMH"/>
    <property type="match status" value="1"/>
</dbReference>